<keyword evidence="1" id="KW-0812">Transmembrane</keyword>
<dbReference type="EMBL" id="CCKQ01006636">
    <property type="protein sequence ID" value="CDW77959.1"/>
    <property type="molecule type" value="Genomic_DNA"/>
</dbReference>
<reference evidence="2 3" key="1">
    <citation type="submission" date="2014-06" db="EMBL/GenBank/DDBJ databases">
        <authorList>
            <person name="Swart Estienne"/>
        </authorList>
    </citation>
    <scope>NUCLEOTIDE SEQUENCE [LARGE SCALE GENOMIC DNA]</scope>
    <source>
        <strain evidence="2 3">130c</strain>
    </source>
</reference>
<keyword evidence="1" id="KW-0472">Membrane</keyword>
<keyword evidence="3" id="KW-1185">Reference proteome</keyword>
<evidence type="ECO:0000313" key="3">
    <source>
        <dbReference type="Proteomes" id="UP000039865"/>
    </source>
</evidence>
<protein>
    <submittedName>
        <fullName evidence="2">Uncharacterized protein</fullName>
    </submittedName>
</protein>
<feature type="transmembrane region" description="Helical" evidence="1">
    <location>
        <begin position="1020"/>
        <end position="1043"/>
    </location>
</feature>
<evidence type="ECO:0000313" key="2">
    <source>
        <dbReference type="EMBL" id="CDW77959.1"/>
    </source>
</evidence>
<proteinExistence type="predicted"/>
<name>A0A078A6U7_STYLE</name>
<dbReference type="AlphaFoldDB" id="A0A078A6U7"/>
<accession>A0A078A6U7</accession>
<dbReference type="Proteomes" id="UP000039865">
    <property type="component" value="Unassembled WGS sequence"/>
</dbReference>
<evidence type="ECO:0000256" key="1">
    <source>
        <dbReference type="SAM" id="Phobius"/>
    </source>
</evidence>
<organism evidence="2 3">
    <name type="scientific">Stylonychia lemnae</name>
    <name type="common">Ciliate</name>
    <dbReference type="NCBI Taxonomy" id="5949"/>
    <lineage>
        <taxon>Eukaryota</taxon>
        <taxon>Sar</taxon>
        <taxon>Alveolata</taxon>
        <taxon>Ciliophora</taxon>
        <taxon>Intramacronucleata</taxon>
        <taxon>Spirotrichea</taxon>
        <taxon>Stichotrichia</taxon>
        <taxon>Sporadotrichida</taxon>
        <taxon>Oxytrichidae</taxon>
        <taxon>Stylonychinae</taxon>
        <taxon>Stylonychia</taxon>
    </lineage>
</organism>
<sequence length="1059" mass="118240">MGYSRKLTYLQQALAIAINYQKNPTRNLVPACDLSCSGFPSYSLGSVTGSWSYSDLLANRCTWLTAPTQADPCTITYYVKDFTTQQPYTGTDIIITRQVVSVVEKSDVNTIKIYTYPTSCSAGVLTANTQTNLISQYDLSVGTKQTFWKTNFKSSSTCDRIKIDLVITPQPIDVFYLIDSDAQTIYIQSSNLDLVNTQYSIKVQAWSAYDNSKKLNTTAVTFKLCTCCQLSISPPGNEAFTVTRNDFSEPIYLIPWIVTPLECDTTLKVAKDSQGNPFPNNILLYNSVNDEITLSSFRYNVATMNVYIWYLTTSYMVTITYDFKCDISYCQVTPPSQTDIILEIDGAEIAAQTFHYICDIAFINNCGSPTYQLGTLTTGVQNTGTSSNPKFKANSTATVGQYNLNYDIYYTAGGVIGTKSSVTFVLIIRCPPPSVTAPIDEAFTINPSTYLIPIQLSPWIVTPTKCDTFPKFAKDQNGNQYSNAVLTYNRLANKITLSTFNFKNPSIEVYICCGQPTTLLGTLPAGIQNTGTESSPSFKADISSTLGTYFVNYDLYYTVNNVIGTKFSINFGITISCPKKLIITSPVDETFSVTVNNYATPVQLSKWSIIPPQCDATSKIAKNSLGTQYNKDVLSYDSSNDQITLSQFRVDIPMLEIYICCESAFIDKCGQPNLKLGSLPTGIINIGTKYYIGDDTLVISLQSETLPLNCHSYSISNINPLPNYATIASDSDIFTLQVYTTSEVNIGIHDIELTYTIKDYPNQIAIPYLLKLAIDKHPVAIVQVINLENQCAPIFSNKIDDVEIMQNEKKTILIPPFTDCDIQDKPSYKVTVGAAEFVKLSQGRLILLPSYQYDGFYTVDITLCDNAHLPKCSYLSFNVHVEKEATQNTTANSTNSSSLSTYVPNYKKQKQTVKDQSVKQLQNWNSEKLVARIIEFTVGGRIKLVFNREVNMPENVTKILNLFIMPYERQERYYLNFTWQKVGKHTEFLNQIYTLEEEQQIESLATATQVTIIAGLSLGFAFQFFILSSLLLGFVSIQCITISEDTRRHIQFKIATQFG</sequence>
<keyword evidence="1" id="KW-1133">Transmembrane helix</keyword>
<gene>
    <name evidence="2" type="primary">Contig5209.g5588</name>
    <name evidence="2" type="ORF">STYLEM_6928</name>
</gene>
<dbReference type="InParanoid" id="A0A078A6U7"/>